<gene>
    <name evidence="3 4" type="primary">LOC110426475</name>
</gene>
<reference evidence="3 4" key="1">
    <citation type="submission" date="2025-04" db="UniProtKB">
        <authorList>
            <consortium name="RefSeq"/>
        </authorList>
    </citation>
    <scope>IDENTIFICATION</scope>
    <source>
        <tissue evidence="3 4">Leaf</tissue>
    </source>
</reference>
<feature type="coiled-coil region" evidence="1">
    <location>
        <begin position="88"/>
        <end position="115"/>
    </location>
</feature>
<dbReference type="Proteomes" id="UP000504621">
    <property type="component" value="Unplaced"/>
</dbReference>
<protein>
    <submittedName>
        <fullName evidence="3 4">Uncharacterized protein LOC110426475</fullName>
    </submittedName>
</protein>
<organism evidence="2 3">
    <name type="scientific">Herrania umbratica</name>
    <dbReference type="NCBI Taxonomy" id="108875"/>
    <lineage>
        <taxon>Eukaryota</taxon>
        <taxon>Viridiplantae</taxon>
        <taxon>Streptophyta</taxon>
        <taxon>Embryophyta</taxon>
        <taxon>Tracheophyta</taxon>
        <taxon>Spermatophyta</taxon>
        <taxon>Magnoliopsida</taxon>
        <taxon>eudicotyledons</taxon>
        <taxon>Gunneridae</taxon>
        <taxon>Pentapetalae</taxon>
        <taxon>rosids</taxon>
        <taxon>malvids</taxon>
        <taxon>Malvales</taxon>
        <taxon>Malvaceae</taxon>
        <taxon>Byttnerioideae</taxon>
        <taxon>Herrania</taxon>
    </lineage>
</organism>
<dbReference type="PANTHER" id="PTHR46250">
    <property type="entry name" value="MYB/SANT-LIKE DNA-BINDING DOMAIN PROTEIN-RELATED"/>
    <property type="match status" value="1"/>
</dbReference>
<dbReference type="RefSeq" id="XP_021297361.1">
    <property type="nucleotide sequence ID" value="XM_021441686.1"/>
</dbReference>
<evidence type="ECO:0000313" key="3">
    <source>
        <dbReference type="RefSeq" id="XP_021297360.1"/>
    </source>
</evidence>
<dbReference type="AlphaFoldDB" id="A0A6J1BDI1"/>
<keyword evidence="1" id="KW-0175">Coiled coil</keyword>
<proteinExistence type="predicted"/>
<name>A0A6J1BDI1_9ROSI</name>
<evidence type="ECO:0000313" key="4">
    <source>
        <dbReference type="RefSeq" id="XP_021297361.1"/>
    </source>
</evidence>
<evidence type="ECO:0000256" key="1">
    <source>
        <dbReference type="SAM" id="Coils"/>
    </source>
</evidence>
<dbReference type="OrthoDB" id="1301570at2759"/>
<accession>A0A6J1BDI1</accession>
<dbReference type="PANTHER" id="PTHR46250:SF18">
    <property type="entry name" value="MYB_SANT-LIKE DOMAIN-CONTAINING PROTEIN"/>
    <property type="match status" value="1"/>
</dbReference>
<evidence type="ECO:0000313" key="2">
    <source>
        <dbReference type="Proteomes" id="UP000504621"/>
    </source>
</evidence>
<keyword evidence="2" id="KW-1185">Reference proteome</keyword>
<dbReference type="GeneID" id="110426475"/>
<dbReference type="RefSeq" id="XP_021297360.1">
    <property type="nucleotide sequence ID" value="XM_021441685.1"/>
</dbReference>
<sequence>MVEKITNCQIKDIPHIQSKMWLLQSQYRKVAEMLGHFAFGFGWDDMNKCVTCEVGVWNGWVKGHLATAGLKNKLFVHFDKLAIIFGKDRATKERVEALTNAVENIESEEVAARATSDAFNGLGCE</sequence>